<gene>
    <name evidence="1" type="ORF">GCM10008939_16790</name>
</gene>
<sequence length="146" mass="15811">MIEISPEEFTDRHLQYAAEGLIYPQPEGSPLLEFAAGGRVLYLLDRCGPYTARPGMARVIVNGVLNRCAFTDARSESLSVQGVSGLEGVGQVLDRPRGGAPTLVVQARLMLVLNAHESLTDFRVGDWVSFATEPLLHGFTVTSPAR</sequence>
<keyword evidence="2" id="KW-1185">Reference proteome</keyword>
<dbReference type="EMBL" id="BMOE01000004">
    <property type="protein sequence ID" value="GGJ73106.1"/>
    <property type="molecule type" value="Genomic_DNA"/>
</dbReference>
<dbReference type="Proteomes" id="UP000635726">
    <property type="component" value="Unassembled WGS sequence"/>
</dbReference>
<dbReference type="AlphaFoldDB" id="A0A917PEF5"/>
<evidence type="ECO:0000313" key="2">
    <source>
        <dbReference type="Proteomes" id="UP000635726"/>
    </source>
</evidence>
<evidence type="ECO:0000313" key="1">
    <source>
        <dbReference type="EMBL" id="GGJ73106.1"/>
    </source>
</evidence>
<protein>
    <submittedName>
        <fullName evidence="1">Uncharacterized protein</fullName>
    </submittedName>
</protein>
<dbReference type="RefSeq" id="WP_188962215.1">
    <property type="nucleotide sequence ID" value="NZ_BMOE01000004.1"/>
</dbReference>
<accession>A0A917PEF5</accession>
<reference evidence="1" key="2">
    <citation type="submission" date="2020-09" db="EMBL/GenBank/DDBJ databases">
        <authorList>
            <person name="Sun Q."/>
            <person name="Ohkuma M."/>
        </authorList>
    </citation>
    <scope>NUCLEOTIDE SEQUENCE</scope>
    <source>
        <strain evidence="1">JCM 14371</strain>
    </source>
</reference>
<proteinExistence type="predicted"/>
<organism evidence="1 2">
    <name type="scientific">Deinococcus aquiradiocola</name>
    <dbReference type="NCBI Taxonomy" id="393059"/>
    <lineage>
        <taxon>Bacteria</taxon>
        <taxon>Thermotogati</taxon>
        <taxon>Deinococcota</taxon>
        <taxon>Deinococci</taxon>
        <taxon>Deinococcales</taxon>
        <taxon>Deinococcaceae</taxon>
        <taxon>Deinococcus</taxon>
    </lineage>
</organism>
<name>A0A917PEF5_9DEIO</name>
<comment type="caution">
    <text evidence="1">The sequence shown here is derived from an EMBL/GenBank/DDBJ whole genome shotgun (WGS) entry which is preliminary data.</text>
</comment>
<reference evidence="1" key="1">
    <citation type="journal article" date="2014" name="Int. J. Syst. Evol. Microbiol.">
        <title>Complete genome sequence of Corynebacterium casei LMG S-19264T (=DSM 44701T), isolated from a smear-ripened cheese.</title>
        <authorList>
            <consortium name="US DOE Joint Genome Institute (JGI-PGF)"/>
            <person name="Walter F."/>
            <person name="Albersmeier A."/>
            <person name="Kalinowski J."/>
            <person name="Ruckert C."/>
        </authorList>
    </citation>
    <scope>NUCLEOTIDE SEQUENCE</scope>
    <source>
        <strain evidence="1">JCM 14371</strain>
    </source>
</reference>